<name>A0A075LUY6_9BACI</name>
<gene>
    <name evidence="2" type="ORF">GZ22_17555</name>
</gene>
<proteinExistence type="predicted"/>
<protein>
    <recommendedName>
        <fullName evidence="4">DUF3993 domain-containing protein</fullName>
    </recommendedName>
</protein>
<evidence type="ECO:0008006" key="4">
    <source>
        <dbReference type="Google" id="ProtNLM"/>
    </source>
</evidence>
<dbReference type="RefSeq" id="WP_038565058.1">
    <property type="nucleotide sequence ID" value="NZ_CP008876.1"/>
</dbReference>
<dbReference type="HOGENOM" id="CLU_1524402_0_0_9"/>
<evidence type="ECO:0000313" key="3">
    <source>
        <dbReference type="Proteomes" id="UP000027980"/>
    </source>
</evidence>
<dbReference type="EMBL" id="CP008876">
    <property type="protein sequence ID" value="AIF68258.1"/>
    <property type="molecule type" value="Genomic_DNA"/>
</dbReference>
<organism evidence="2 3">
    <name type="scientific">Terribacillus saccharophilus</name>
    <dbReference type="NCBI Taxonomy" id="361277"/>
    <lineage>
        <taxon>Bacteria</taxon>
        <taxon>Bacillati</taxon>
        <taxon>Bacillota</taxon>
        <taxon>Bacilli</taxon>
        <taxon>Bacillales</taxon>
        <taxon>Bacillaceae</taxon>
        <taxon>Terribacillus</taxon>
    </lineage>
</organism>
<accession>A0A075LUY6</accession>
<evidence type="ECO:0000313" key="2">
    <source>
        <dbReference type="EMBL" id="AIF68258.1"/>
    </source>
</evidence>
<dbReference type="Proteomes" id="UP000027980">
    <property type="component" value="Chromosome"/>
</dbReference>
<keyword evidence="1" id="KW-0732">Signal</keyword>
<dbReference type="KEGG" id="tap:GZ22_17555"/>
<reference evidence="2 3" key="1">
    <citation type="submission" date="2014-07" db="EMBL/GenBank/DDBJ databases">
        <title>Complete genome sequence of a moderately halophilic bacterium Terribacillus aidingensis MP602, isolated from Cryptomeria fortunei in Tianmu mountain in China.</title>
        <authorList>
            <person name="Wang Y."/>
            <person name="Lu P."/>
            <person name="Zhang L."/>
        </authorList>
    </citation>
    <scope>NUCLEOTIDE SEQUENCE [LARGE SCALE GENOMIC DNA]</scope>
    <source>
        <strain evidence="2 3">MP602</strain>
    </source>
</reference>
<evidence type="ECO:0000256" key="1">
    <source>
        <dbReference type="SAM" id="SignalP"/>
    </source>
</evidence>
<feature type="chain" id="PRO_5039496582" description="DUF3993 domain-containing protein" evidence="1">
    <location>
        <begin position="24"/>
        <end position="176"/>
    </location>
</feature>
<dbReference type="AlphaFoldDB" id="A0A075LUY6"/>
<dbReference type="OrthoDB" id="2880030at2"/>
<sequence>MLQPTWKKAIAAIITLLVPFTFALSYQSDNISAVTAEQVNAEKNEAAEQPELDKEQIEQLTAAFMDKVTQDIDTNYKVLNYNTKEDLLKSFDEVATRDVSGPIVDFYFTEEEDGLYILPTETPAWFNPDNSYKEETDSDKYVTITQSNTDDLHGNYTIEIKFLYDGGWKIAAVKYL</sequence>
<feature type="signal peptide" evidence="1">
    <location>
        <begin position="1"/>
        <end position="23"/>
    </location>
</feature>
<dbReference type="GeneID" id="34221595"/>